<dbReference type="SMART" id="SM00175">
    <property type="entry name" value="RAB"/>
    <property type="match status" value="1"/>
</dbReference>
<dbReference type="GO" id="GO:0016020">
    <property type="term" value="C:membrane"/>
    <property type="evidence" value="ECO:0007669"/>
    <property type="project" value="InterPro"/>
</dbReference>
<dbReference type="AlphaFoldDB" id="A0AA88KHV2"/>
<dbReference type="GO" id="GO:0007165">
    <property type="term" value="P:signal transduction"/>
    <property type="evidence" value="ECO:0007669"/>
    <property type="project" value="InterPro"/>
</dbReference>
<protein>
    <recommendedName>
        <fullName evidence="5">Ras family small GTPase</fullName>
    </recommendedName>
</protein>
<dbReference type="NCBIfam" id="TIGR00231">
    <property type="entry name" value="small_GTP"/>
    <property type="match status" value="1"/>
</dbReference>
<dbReference type="InterPro" id="IPR005225">
    <property type="entry name" value="Small_GTP-bd"/>
</dbReference>
<keyword evidence="4" id="KW-1185">Reference proteome</keyword>
<keyword evidence="2" id="KW-0342">GTP-binding</keyword>
<dbReference type="Proteomes" id="UP000816034">
    <property type="component" value="Unassembled WGS sequence"/>
</dbReference>
<evidence type="ECO:0000256" key="1">
    <source>
        <dbReference type="ARBA" id="ARBA00022741"/>
    </source>
</evidence>
<dbReference type="InterPro" id="IPR001806">
    <property type="entry name" value="Small_GTPase"/>
</dbReference>
<evidence type="ECO:0000256" key="2">
    <source>
        <dbReference type="ARBA" id="ARBA00023134"/>
    </source>
</evidence>
<sequence length="360" mass="42539">MSTTAIIRNMHDPRMNLLNLPSELIVRILEFILSRLKKDSTILLNISSDEQLYHDILFMNLISSVHSHFYPNLRRPVLHDPNSSSSHSTYQELETHFNEIWWRLFERFCGDNFLSEQFHTLKELKNLAMNKGLKRCMCLLYKTKRQMMRQEDEKKVEEYRIILLGAGGVGKSNLIIRYVLNQHVPEYDPFLEESFRKQIQLDNRTTYLDILETSEHDDVHNWYRKLIIEQARVIVLVCSVDNYVSSMKYIKETFDSILKVKKSSDFPCIFVMNKIDLEKDRESTEFVNDVFEMVQQYKLSNFAIFEASALNSTNTNAIFEDCVRRFRNGGHRNIELLHEIIQHDVKVLKNLGQSKKCLLM</sequence>
<dbReference type="PROSITE" id="PS51421">
    <property type="entry name" value="RAS"/>
    <property type="match status" value="1"/>
</dbReference>
<dbReference type="RefSeq" id="XP_044545843.1">
    <property type="nucleotide sequence ID" value="XM_044698273.1"/>
</dbReference>
<dbReference type="GeneID" id="68100674"/>
<dbReference type="Gene3D" id="3.40.50.300">
    <property type="entry name" value="P-loop containing nucleotide triphosphate hydrolases"/>
    <property type="match status" value="1"/>
</dbReference>
<dbReference type="GO" id="GO:0003924">
    <property type="term" value="F:GTPase activity"/>
    <property type="evidence" value="ECO:0007669"/>
    <property type="project" value="InterPro"/>
</dbReference>
<dbReference type="PRINTS" id="PR00449">
    <property type="entry name" value="RASTRNSFRMNG"/>
</dbReference>
<dbReference type="PROSITE" id="PS51419">
    <property type="entry name" value="RAB"/>
    <property type="match status" value="1"/>
</dbReference>
<dbReference type="SUPFAM" id="SSF52540">
    <property type="entry name" value="P-loop containing nucleoside triphosphate hydrolases"/>
    <property type="match status" value="1"/>
</dbReference>
<organism evidence="3 4">
    <name type="scientific">Naegleria lovaniensis</name>
    <name type="common">Amoeba</name>
    <dbReference type="NCBI Taxonomy" id="51637"/>
    <lineage>
        <taxon>Eukaryota</taxon>
        <taxon>Discoba</taxon>
        <taxon>Heterolobosea</taxon>
        <taxon>Tetramitia</taxon>
        <taxon>Eutetramitia</taxon>
        <taxon>Vahlkampfiidae</taxon>
        <taxon>Naegleria</taxon>
    </lineage>
</organism>
<accession>A0AA88KHV2</accession>
<dbReference type="InterPro" id="IPR027417">
    <property type="entry name" value="P-loop_NTPase"/>
</dbReference>
<dbReference type="EMBL" id="PYSW02000032">
    <property type="protein sequence ID" value="KAG2378581.1"/>
    <property type="molecule type" value="Genomic_DNA"/>
</dbReference>
<gene>
    <name evidence="3" type="ORF">C9374_008220</name>
</gene>
<dbReference type="InterPro" id="IPR020849">
    <property type="entry name" value="Small_GTPase_Ras-type"/>
</dbReference>
<name>A0AA88KHV2_NAELO</name>
<dbReference type="GO" id="GO:0005525">
    <property type="term" value="F:GTP binding"/>
    <property type="evidence" value="ECO:0007669"/>
    <property type="project" value="UniProtKB-KW"/>
</dbReference>
<dbReference type="PANTHER" id="PTHR24070">
    <property type="entry name" value="RAS, DI-RAS, AND RHEB FAMILY MEMBERS OF SMALL GTPASE SUPERFAMILY"/>
    <property type="match status" value="1"/>
</dbReference>
<dbReference type="SMART" id="SM00174">
    <property type="entry name" value="RHO"/>
    <property type="match status" value="1"/>
</dbReference>
<comment type="caution">
    <text evidence="3">The sequence shown here is derived from an EMBL/GenBank/DDBJ whole genome shotgun (WGS) entry which is preliminary data.</text>
</comment>
<evidence type="ECO:0000313" key="3">
    <source>
        <dbReference type="EMBL" id="KAG2378581.1"/>
    </source>
</evidence>
<evidence type="ECO:0000313" key="4">
    <source>
        <dbReference type="Proteomes" id="UP000816034"/>
    </source>
</evidence>
<evidence type="ECO:0008006" key="5">
    <source>
        <dbReference type="Google" id="ProtNLM"/>
    </source>
</evidence>
<dbReference type="SMART" id="SM00173">
    <property type="entry name" value="RAS"/>
    <property type="match status" value="1"/>
</dbReference>
<reference evidence="3 4" key="1">
    <citation type="journal article" date="2018" name="BMC Genomics">
        <title>The genome of Naegleria lovaniensis, the basis for a comparative approach to unravel pathogenicity factors of the human pathogenic amoeba N. fowleri.</title>
        <authorList>
            <person name="Liechti N."/>
            <person name="Schurch N."/>
            <person name="Bruggmann R."/>
            <person name="Wittwer M."/>
        </authorList>
    </citation>
    <scope>NUCLEOTIDE SEQUENCE [LARGE SCALE GENOMIC DNA]</scope>
    <source>
        <strain evidence="3 4">ATCC 30569</strain>
    </source>
</reference>
<proteinExistence type="predicted"/>
<dbReference type="Pfam" id="PF00071">
    <property type="entry name" value="Ras"/>
    <property type="match status" value="1"/>
</dbReference>
<keyword evidence="1" id="KW-0547">Nucleotide-binding</keyword>